<proteinExistence type="predicted"/>
<dbReference type="Proteomes" id="UP000266841">
    <property type="component" value="Unassembled WGS sequence"/>
</dbReference>
<protein>
    <submittedName>
        <fullName evidence="1">Uncharacterized protein</fullName>
    </submittedName>
</protein>
<dbReference type="AlphaFoldDB" id="K0RQ55"/>
<feature type="non-terminal residue" evidence="1">
    <location>
        <position position="1"/>
    </location>
</feature>
<evidence type="ECO:0000313" key="2">
    <source>
        <dbReference type="Proteomes" id="UP000266841"/>
    </source>
</evidence>
<gene>
    <name evidence="1" type="ORF">THAOC_32337</name>
</gene>
<comment type="caution">
    <text evidence="1">The sequence shown here is derived from an EMBL/GenBank/DDBJ whole genome shotgun (WGS) entry which is preliminary data.</text>
</comment>
<accession>K0RQ55</accession>
<name>K0RQ55_THAOC</name>
<keyword evidence="2" id="KW-1185">Reference proteome</keyword>
<dbReference type="EMBL" id="AGNL01045381">
    <property type="protein sequence ID" value="EJK48832.1"/>
    <property type="molecule type" value="Genomic_DNA"/>
</dbReference>
<evidence type="ECO:0000313" key="1">
    <source>
        <dbReference type="EMBL" id="EJK48832.1"/>
    </source>
</evidence>
<reference evidence="1 2" key="1">
    <citation type="journal article" date="2012" name="Genome Biol.">
        <title>Genome and low-iron response of an oceanic diatom adapted to chronic iron limitation.</title>
        <authorList>
            <person name="Lommer M."/>
            <person name="Specht M."/>
            <person name="Roy A.S."/>
            <person name="Kraemer L."/>
            <person name="Andreson R."/>
            <person name="Gutowska M.A."/>
            <person name="Wolf J."/>
            <person name="Bergner S.V."/>
            <person name="Schilhabel M.B."/>
            <person name="Klostermeier U.C."/>
            <person name="Beiko R.G."/>
            <person name="Rosenstiel P."/>
            <person name="Hippler M."/>
            <person name="Laroche J."/>
        </authorList>
    </citation>
    <scope>NUCLEOTIDE SEQUENCE [LARGE SCALE GENOMIC DNA]</scope>
    <source>
        <strain evidence="1 2">CCMP1005</strain>
    </source>
</reference>
<organism evidence="1 2">
    <name type="scientific">Thalassiosira oceanica</name>
    <name type="common">Marine diatom</name>
    <dbReference type="NCBI Taxonomy" id="159749"/>
    <lineage>
        <taxon>Eukaryota</taxon>
        <taxon>Sar</taxon>
        <taxon>Stramenopiles</taxon>
        <taxon>Ochrophyta</taxon>
        <taxon>Bacillariophyta</taxon>
        <taxon>Coscinodiscophyceae</taxon>
        <taxon>Thalassiosirophycidae</taxon>
        <taxon>Thalassiosirales</taxon>
        <taxon>Thalassiosiraceae</taxon>
        <taxon>Thalassiosira</taxon>
    </lineage>
</organism>
<sequence length="181" mass="19339">GGGRLPDLPVAATARYGAVSISRVLYEESALLRPCAAARSLDSLAAFSAAQNMPKICEPELTPAPRAPRSWTVWHTERTFRGGGFEGRQVQGHQRQSQVRTGKDGCGWLWAAAWLEPRAEDREGRCTGGCASVRDGLGPDAGPTGEGPGIQLGSFRCPTLPASLLFPRGLELAMGRQFKAH</sequence>